<keyword evidence="3" id="KW-1185">Reference proteome</keyword>
<dbReference type="EMBL" id="AWUE01015163">
    <property type="protein sequence ID" value="OMO99271.1"/>
    <property type="molecule type" value="Genomic_DNA"/>
</dbReference>
<feature type="region of interest" description="Disordered" evidence="1">
    <location>
        <begin position="1"/>
        <end position="30"/>
    </location>
</feature>
<comment type="caution">
    <text evidence="2">The sequence shown here is derived from an EMBL/GenBank/DDBJ whole genome shotgun (WGS) entry which is preliminary data.</text>
</comment>
<name>A0A1R3JWW3_9ROSI</name>
<feature type="compositionally biased region" description="Polar residues" evidence="1">
    <location>
        <begin position="20"/>
        <end position="30"/>
    </location>
</feature>
<evidence type="ECO:0000313" key="2">
    <source>
        <dbReference type="EMBL" id="OMO99271.1"/>
    </source>
</evidence>
<gene>
    <name evidence="2" type="ORF">COLO4_13420</name>
</gene>
<evidence type="ECO:0000313" key="3">
    <source>
        <dbReference type="Proteomes" id="UP000187203"/>
    </source>
</evidence>
<organism evidence="2 3">
    <name type="scientific">Corchorus olitorius</name>
    <dbReference type="NCBI Taxonomy" id="93759"/>
    <lineage>
        <taxon>Eukaryota</taxon>
        <taxon>Viridiplantae</taxon>
        <taxon>Streptophyta</taxon>
        <taxon>Embryophyta</taxon>
        <taxon>Tracheophyta</taxon>
        <taxon>Spermatophyta</taxon>
        <taxon>Magnoliopsida</taxon>
        <taxon>eudicotyledons</taxon>
        <taxon>Gunneridae</taxon>
        <taxon>Pentapetalae</taxon>
        <taxon>rosids</taxon>
        <taxon>malvids</taxon>
        <taxon>Malvales</taxon>
        <taxon>Malvaceae</taxon>
        <taxon>Grewioideae</taxon>
        <taxon>Apeibeae</taxon>
        <taxon>Corchorus</taxon>
    </lineage>
</organism>
<dbReference type="Proteomes" id="UP000187203">
    <property type="component" value="Unassembled WGS sequence"/>
</dbReference>
<reference evidence="3" key="1">
    <citation type="submission" date="2013-09" db="EMBL/GenBank/DDBJ databases">
        <title>Corchorus olitorius genome sequencing.</title>
        <authorList>
            <person name="Alam M."/>
            <person name="Haque M.S."/>
            <person name="Islam M.S."/>
            <person name="Emdad E.M."/>
            <person name="Islam M.M."/>
            <person name="Ahmed B."/>
            <person name="Halim A."/>
            <person name="Hossen Q.M.M."/>
            <person name="Hossain M.Z."/>
            <person name="Ahmed R."/>
            <person name="Khan M.M."/>
            <person name="Islam R."/>
            <person name="Rashid M.M."/>
            <person name="Khan S.A."/>
            <person name="Rahman M.S."/>
            <person name="Alam M."/>
            <person name="Yahiya A.S."/>
            <person name="Khan M.S."/>
            <person name="Azam M.S."/>
            <person name="Haque T."/>
            <person name="Lashkar M.Z.H."/>
            <person name="Akhand A.I."/>
            <person name="Morshed G."/>
            <person name="Roy S."/>
            <person name="Uddin K.S."/>
            <person name="Rabeya T."/>
            <person name="Hossain A.S."/>
            <person name="Chowdhury A."/>
            <person name="Snigdha A.R."/>
            <person name="Mortoza M.S."/>
            <person name="Matin S.A."/>
            <person name="Hoque S.M.E."/>
            <person name="Islam M.K."/>
            <person name="Roy D.K."/>
            <person name="Haider R."/>
            <person name="Moosa M.M."/>
            <person name="Elias S.M."/>
            <person name="Hasan A.M."/>
            <person name="Jahan S."/>
            <person name="Shafiuddin M."/>
            <person name="Mahmood N."/>
            <person name="Shommy N.S."/>
        </authorList>
    </citation>
    <scope>NUCLEOTIDE SEQUENCE [LARGE SCALE GENOMIC DNA]</scope>
    <source>
        <strain evidence="3">cv. O-4</strain>
    </source>
</reference>
<proteinExistence type="predicted"/>
<protein>
    <submittedName>
        <fullName evidence="2">Uncharacterized protein</fullName>
    </submittedName>
</protein>
<feature type="region of interest" description="Disordered" evidence="1">
    <location>
        <begin position="61"/>
        <end position="90"/>
    </location>
</feature>
<dbReference type="AlphaFoldDB" id="A0A1R3JWW3"/>
<accession>A0A1R3JWW3</accession>
<evidence type="ECO:0000256" key="1">
    <source>
        <dbReference type="SAM" id="MobiDB-lite"/>
    </source>
</evidence>
<sequence>MAELETRYRAQPNLTDVGLHSSNGDIASSPQILRLNGGRSRKGPVYPIIILSNPVPFNRTRGTGCASRGDTDVPLKSIHLNPGRTRYPHG</sequence>